<comment type="caution">
    <text evidence="5">The sequence shown here is derived from an EMBL/GenBank/DDBJ whole genome shotgun (WGS) entry which is preliminary data.</text>
</comment>
<feature type="chain" id="PRO_5040799903" evidence="3">
    <location>
        <begin position="25"/>
        <end position="949"/>
    </location>
</feature>
<dbReference type="InterPro" id="IPR029058">
    <property type="entry name" value="AB_hydrolase_fold"/>
</dbReference>
<evidence type="ECO:0000313" key="6">
    <source>
        <dbReference type="Proteomes" id="UP001155241"/>
    </source>
</evidence>
<dbReference type="PANTHER" id="PTHR43037">
    <property type="entry name" value="UNNAMED PRODUCT-RELATED"/>
    <property type="match status" value="1"/>
</dbReference>
<feature type="compositionally biased region" description="Low complexity" evidence="2">
    <location>
        <begin position="74"/>
        <end position="88"/>
    </location>
</feature>
<organism evidence="5 6">
    <name type="scientific">Aeoliella straminimaris</name>
    <dbReference type="NCBI Taxonomy" id="2954799"/>
    <lineage>
        <taxon>Bacteria</taxon>
        <taxon>Pseudomonadati</taxon>
        <taxon>Planctomycetota</taxon>
        <taxon>Planctomycetia</taxon>
        <taxon>Pirellulales</taxon>
        <taxon>Lacipirellulaceae</taxon>
        <taxon>Aeoliella</taxon>
    </lineage>
</organism>
<evidence type="ECO:0000256" key="3">
    <source>
        <dbReference type="SAM" id="SignalP"/>
    </source>
</evidence>
<dbReference type="AlphaFoldDB" id="A0A9X2F5D2"/>
<protein>
    <submittedName>
        <fullName evidence="5">Prolyl oligopeptidase family serine peptidase</fullName>
    </submittedName>
</protein>
<evidence type="ECO:0000259" key="4">
    <source>
        <dbReference type="Pfam" id="PF00326"/>
    </source>
</evidence>
<dbReference type="GO" id="GO:0008236">
    <property type="term" value="F:serine-type peptidase activity"/>
    <property type="evidence" value="ECO:0007669"/>
    <property type="project" value="InterPro"/>
</dbReference>
<keyword evidence="6" id="KW-1185">Reference proteome</keyword>
<evidence type="ECO:0000256" key="1">
    <source>
        <dbReference type="ARBA" id="ARBA00022729"/>
    </source>
</evidence>
<dbReference type="Pfam" id="PF00326">
    <property type="entry name" value="Peptidase_S9"/>
    <property type="match status" value="1"/>
</dbReference>
<evidence type="ECO:0000256" key="2">
    <source>
        <dbReference type="SAM" id="MobiDB-lite"/>
    </source>
</evidence>
<proteinExistence type="predicted"/>
<evidence type="ECO:0000313" key="5">
    <source>
        <dbReference type="EMBL" id="MCO6042480.1"/>
    </source>
</evidence>
<feature type="signal peptide" evidence="3">
    <location>
        <begin position="1"/>
        <end position="24"/>
    </location>
</feature>
<feature type="compositionally biased region" description="Low complexity" evidence="2">
    <location>
        <begin position="28"/>
        <end position="54"/>
    </location>
</feature>
<feature type="region of interest" description="Disordered" evidence="2">
    <location>
        <begin position="26"/>
        <end position="130"/>
    </location>
</feature>
<feature type="domain" description="Peptidase S9 prolyl oligopeptidase catalytic" evidence="4">
    <location>
        <begin position="479"/>
        <end position="627"/>
    </location>
</feature>
<dbReference type="InterPro" id="IPR001375">
    <property type="entry name" value="Peptidase_S9_cat"/>
</dbReference>
<name>A0A9X2F5D2_9BACT</name>
<gene>
    <name evidence="5" type="ORF">NG895_01035</name>
</gene>
<feature type="compositionally biased region" description="Basic and acidic residues" evidence="2">
    <location>
        <begin position="90"/>
        <end position="104"/>
    </location>
</feature>
<dbReference type="SUPFAM" id="SSF53474">
    <property type="entry name" value="alpha/beta-Hydrolases"/>
    <property type="match status" value="1"/>
</dbReference>
<reference evidence="5" key="1">
    <citation type="submission" date="2022-06" db="EMBL/GenBank/DDBJ databases">
        <title>Aeoliella straminimaris, a novel planctomycete from sediments.</title>
        <authorList>
            <person name="Vitorino I.R."/>
            <person name="Lage O.M."/>
        </authorList>
    </citation>
    <scope>NUCLEOTIDE SEQUENCE</scope>
    <source>
        <strain evidence="5">ICT_H6.2</strain>
    </source>
</reference>
<dbReference type="PANTHER" id="PTHR43037:SF4">
    <property type="entry name" value="PEPTIDASE S9 PROLYL OLIGOPEPTIDASE CATALYTIC DOMAIN-CONTAINING PROTEIN"/>
    <property type="match status" value="1"/>
</dbReference>
<dbReference type="Proteomes" id="UP001155241">
    <property type="component" value="Unassembled WGS sequence"/>
</dbReference>
<keyword evidence="1 3" id="KW-0732">Signal</keyword>
<dbReference type="RefSeq" id="WP_252850582.1">
    <property type="nucleotide sequence ID" value="NZ_JAMXLR010000004.1"/>
</dbReference>
<dbReference type="EMBL" id="JAMXLR010000004">
    <property type="protein sequence ID" value="MCO6042480.1"/>
    <property type="molecule type" value="Genomic_DNA"/>
</dbReference>
<dbReference type="GO" id="GO:0006508">
    <property type="term" value="P:proteolysis"/>
    <property type="evidence" value="ECO:0007669"/>
    <property type="project" value="InterPro"/>
</dbReference>
<accession>A0A9X2F5D2</accession>
<dbReference type="Gene3D" id="3.40.50.1820">
    <property type="entry name" value="alpha/beta hydrolase"/>
    <property type="match status" value="1"/>
</dbReference>
<sequence length="949" mass="102974">MTFAGRLQVGLSILVLTWACGAQFASSQEQAPTDPAPQAAEDQPADQPEAQPEQPAEEPETPPKEEPKPEESAEPAPQQEMQEQPSAEAPEDKAEPKPQEEKPAAEPNADSESKQEPQEEPPAEKPAPVLPDEVVLKQYVTIPLVGIYGRASVHIDPVDAAIAEGEFSMPEPGDKLTSGTGREVTWRSASTGDDGVLSTRSIRGGYAATTFESPTSGIMLLEATGHAMVYVNNLPYAGDPYAYGDFVVPVQIKEGTNTLVFHVAQSKLQAKLVKPTAELVLSPFRTTLPSLVRGAEASPLWASVTLTNTTESPLDGLSIEARLGDLEPTATPLTWLDGACLRSCAFQFATPEDLPQDITVLQVRVVRDSQILVEGRFDLEVVDASAMQTRTFRSDIDGSVQAYVVVPALNSDSGKTHLVARTSDEEEDDKGKVQNEPAPGAIVALHTDGMTARDFAAQYQAKDWAHVIVPGGRGEFPLDWEEWSRLDAIEAMTDALDQFRIDEDRMYVTGHGMGGHGALVLATSLPGRFAALATTAAWPSLWSYGGGMPDYDDPSPVQAMLHRAASPSDILSHLSNLWGTGVMLMHGSQDEQIPPEQSRLVVKRLATWHSDFAYLEKPDAGNWWGAETVDNPELMGFLASRARSSDSQKVVKLSTSDLGMLSQSDWVTIAAQQTPFETSSVELEVKNTPLSIVGTTKNVQRLVIDQSAVPKGKSFILRLDGGQPVMVRQMPSNGQLWLERSGDRWLQRPVPDSEDKNPDRYGGMKGVFNHDVLLVYGTLGNDQENAWSRAKAHYDAQTFAYRAGGSLEVLSDTEFDPNQAGDRNVVVYGNVDTNRACAALLSSSPVQAFRDRIRVDTRPESGDDIGFVVVRPRSGNDDRLVAMVGGTGIEGMRLTNRLRYFWAGTAYPDLLIVGPEALTTGDGGVRAAGYFAEDWDVDKADIAWRDLAL</sequence>
<feature type="compositionally biased region" description="Basic and acidic residues" evidence="2">
    <location>
        <begin position="61"/>
        <end position="71"/>
    </location>
</feature>
<dbReference type="InterPro" id="IPR050955">
    <property type="entry name" value="Plant_Biomass_Hydrol_Est"/>
</dbReference>